<dbReference type="PRINTS" id="PR00038">
    <property type="entry name" value="HTHLUXR"/>
</dbReference>
<dbReference type="Pfam" id="PF00072">
    <property type="entry name" value="Response_reg"/>
    <property type="match status" value="1"/>
</dbReference>
<dbReference type="CDD" id="cd06170">
    <property type="entry name" value="LuxR_C_like"/>
    <property type="match status" value="1"/>
</dbReference>
<dbReference type="InterPro" id="IPR039420">
    <property type="entry name" value="WalR-like"/>
</dbReference>
<dbReference type="SUPFAM" id="SSF52172">
    <property type="entry name" value="CheY-like"/>
    <property type="match status" value="1"/>
</dbReference>
<reference evidence="9" key="1">
    <citation type="submission" date="2016-10" db="EMBL/GenBank/DDBJ databases">
        <authorList>
            <person name="Varghese N."/>
            <person name="Submissions S."/>
        </authorList>
    </citation>
    <scope>NUCLEOTIDE SEQUENCE [LARGE SCALE GENOMIC DNA]</scope>
    <source>
        <strain evidence="9">DSM 23095</strain>
    </source>
</reference>
<dbReference type="InterPro" id="IPR001789">
    <property type="entry name" value="Sig_transdc_resp-reg_receiver"/>
</dbReference>
<evidence type="ECO:0000256" key="4">
    <source>
        <dbReference type="ARBA" id="ARBA00023163"/>
    </source>
</evidence>
<evidence type="ECO:0000259" key="7">
    <source>
        <dbReference type="PROSITE" id="PS50110"/>
    </source>
</evidence>
<protein>
    <submittedName>
        <fullName evidence="8">Two component transcriptional regulator, LuxR family</fullName>
    </submittedName>
</protein>
<evidence type="ECO:0000256" key="3">
    <source>
        <dbReference type="ARBA" id="ARBA00023125"/>
    </source>
</evidence>
<proteinExistence type="predicted"/>
<dbReference type="InterPro" id="IPR016032">
    <property type="entry name" value="Sig_transdc_resp-reg_C-effctor"/>
</dbReference>
<keyword evidence="4" id="KW-0804">Transcription</keyword>
<dbReference type="GO" id="GO:0000160">
    <property type="term" value="P:phosphorelay signal transduction system"/>
    <property type="evidence" value="ECO:0007669"/>
    <property type="project" value="InterPro"/>
</dbReference>
<feature type="modified residue" description="4-aspartylphosphate" evidence="5">
    <location>
        <position position="53"/>
    </location>
</feature>
<evidence type="ECO:0000313" key="9">
    <source>
        <dbReference type="Proteomes" id="UP000199060"/>
    </source>
</evidence>
<dbReference type="InterPro" id="IPR011006">
    <property type="entry name" value="CheY-like_superfamily"/>
</dbReference>
<dbReference type="PROSITE" id="PS50043">
    <property type="entry name" value="HTH_LUXR_2"/>
    <property type="match status" value="1"/>
</dbReference>
<dbReference type="PROSITE" id="PS50110">
    <property type="entry name" value="RESPONSE_REGULATORY"/>
    <property type="match status" value="1"/>
</dbReference>
<dbReference type="Proteomes" id="UP000199060">
    <property type="component" value="Unassembled WGS sequence"/>
</dbReference>
<dbReference type="OrthoDB" id="9797341at2"/>
<keyword evidence="1 5" id="KW-0597">Phosphoprotein</keyword>
<name>A0A1G6TYM4_9BACT</name>
<evidence type="ECO:0000256" key="5">
    <source>
        <dbReference type="PROSITE-ProRule" id="PRU00169"/>
    </source>
</evidence>
<sequence>MKILLADDHRILLDGLKFLIQNQDKVTEVETATTVEEAWEKMGKNAPDLIISDISIPKVGGIAFAQKVKSHFPQTKLIFLSMHEEPYRVKEALATGAEGYVLKKAAHEELLKAVIEVASGGMYFSTEIQKILIQRMRFPADERILSEREKEVLKLIFEEFSNKQIGEMLHISERTVETHRKNIYQKTKTNTLVGLLKFALENNLVGGMAQS</sequence>
<dbReference type="GO" id="GO:0006355">
    <property type="term" value="P:regulation of DNA-templated transcription"/>
    <property type="evidence" value="ECO:0007669"/>
    <property type="project" value="InterPro"/>
</dbReference>
<keyword evidence="3" id="KW-0238">DNA-binding</keyword>
<dbReference type="InterPro" id="IPR000792">
    <property type="entry name" value="Tscrpt_reg_LuxR_C"/>
</dbReference>
<dbReference type="SMART" id="SM00448">
    <property type="entry name" value="REC"/>
    <property type="match status" value="1"/>
</dbReference>
<dbReference type="Gene3D" id="3.40.50.2300">
    <property type="match status" value="1"/>
</dbReference>
<dbReference type="InterPro" id="IPR058245">
    <property type="entry name" value="NreC/VraR/RcsB-like_REC"/>
</dbReference>
<organism evidence="8 9">
    <name type="scientific">Algoriphagus faecimaris</name>
    <dbReference type="NCBI Taxonomy" id="686796"/>
    <lineage>
        <taxon>Bacteria</taxon>
        <taxon>Pseudomonadati</taxon>
        <taxon>Bacteroidota</taxon>
        <taxon>Cytophagia</taxon>
        <taxon>Cytophagales</taxon>
        <taxon>Cyclobacteriaceae</taxon>
        <taxon>Algoriphagus</taxon>
    </lineage>
</organism>
<dbReference type="GO" id="GO:0003677">
    <property type="term" value="F:DNA binding"/>
    <property type="evidence" value="ECO:0007669"/>
    <property type="project" value="UniProtKB-KW"/>
</dbReference>
<accession>A0A1G6TYM4</accession>
<dbReference type="PANTHER" id="PTHR43214">
    <property type="entry name" value="TWO-COMPONENT RESPONSE REGULATOR"/>
    <property type="match status" value="1"/>
</dbReference>
<feature type="domain" description="Response regulatory" evidence="7">
    <location>
        <begin position="2"/>
        <end position="118"/>
    </location>
</feature>
<dbReference type="Pfam" id="PF00196">
    <property type="entry name" value="GerE"/>
    <property type="match status" value="1"/>
</dbReference>
<dbReference type="PANTHER" id="PTHR43214:SF41">
    <property type="entry name" value="NITRATE_NITRITE RESPONSE REGULATOR PROTEIN NARP"/>
    <property type="match status" value="1"/>
</dbReference>
<evidence type="ECO:0000313" key="8">
    <source>
        <dbReference type="EMBL" id="SDD34262.1"/>
    </source>
</evidence>
<dbReference type="EMBL" id="FNAC01000025">
    <property type="protein sequence ID" value="SDD34262.1"/>
    <property type="molecule type" value="Genomic_DNA"/>
</dbReference>
<dbReference type="RefSeq" id="WP_087939994.1">
    <property type="nucleotide sequence ID" value="NZ_FNAC01000025.1"/>
</dbReference>
<evidence type="ECO:0000259" key="6">
    <source>
        <dbReference type="PROSITE" id="PS50043"/>
    </source>
</evidence>
<dbReference type="SUPFAM" id="SSF46894">
    <property type="entry name" value="C-terminal effector domain of the bipartite response regulators"/>
    <property type="match status" value="1"/>
</dbReference>
<feature type="domain" description="HTH luxR-type" evidence="6">
    <location>
        <begin position="138"/>
        <end position="203"/>
    </location>
</feature>
<dbReference type="STRING" id="686796.SAMN04488104_102523"/>
<gene>
    <name evidence="8" type="ORF">SAMN04488104_102523</name>
</gene>
<keyword evidence="2" id="KW-0805">Transcription regulation</keyword>
<dbReference type="SMART" id="SM00421">
    <property type="entry name" value="HTH_LUXR"/>
    <property type="match status" value="1"/>
</dbReference>
<keyword evidence="9" id="KW-1185">Reference proteome</keyword>
<dbReference type="AlphaFoldDB" id="A0A1G6TYM4"/>
<dbReference type="CDD" id="cd17535">
    <property type="entry name" value="REC_NarL-like"/>
    <property type="match status" value="1"/>
</dbReference>
<evidence type="ECO:0000256" key="1">
    <source>
        <dbReference type="ARBA" id="ARBA00022553"/>
    </source>
</evidence>
<evidence type="ECO:0000256" key="2">
    <source>
        <dbReference type="ARBA" id="ARBA00023015"/>
    </source>
</evidence>